<comment type="caution">
    <text evidence="1">The sequence shown here is derived from an EMBL/GenBank/DDBJ whole genome shotgun (WGS) entry which is preliminary data.</text>
</comment>
<sequence>MSGFGANFGDLRIDEAREAEERMLTAAVGGSDNHRSSKSKVRDVVFQWGPPFPRWKKFNVVGILCRTKLDVVGC</sequence>
<keyword evidence="2" id="KW-1185">Reference proteome</keyword>
<accession>A0ABR0QN41</accession>
<dbReference type="Proteomes" id="UP001358586">
    <property type="component" value="Chromosome 3"/>
</dbReference>
<reference evidence="1 2" key="1">
    <citation type="submission" date="2023-03" db="EMBL/GenBank/DDBJ databases">
        <title>WGS of Gossypium arboreum.</title>
        <authorList>
            <person name="Yu D."/>
        </authorList>
    </citation>
    <scope>NUCLEOTIDE SEQUENCE [LARGE SCALE GENOMIC DNA]</scope>
    <source>
        <tissue evidence="1">Leaf</tissue>
    </source>
</reference>
<name>A0ABR0QN41_GOSAR</name>
<proteinExistence type="predicted"/>
<evidence type="ECO:0000313" key="1">
    <source>
        <dbReference type="EMBL" id="KAK5840751.1"/>
    </source>
</evidence>
<gene>
    <name evidence="1" type="ORF">PVK06_009654</name>
</gene>
<organism evidence="1 2">
    <name type="scientific">Gossypium arboreum</name>
    <name type="common">Tree cotton</name>
    <name type="synonym">Gossypium nanking</name>
    <dbReference type="NCBI Taxonomy" id="29729"/>
    <lineage>
        <taxon>Eukaryota</taxon>
        <taxon>Viridiplantae</taxon>
        <taxon>Streptophyta</taxon>
        <taxon>Embryophyta</taxon>
        <taxon>Tracheophyta</taxon>
        <taxon>Spermatophyta</taxon>
        <taxon>Magnoliopsida</taxon>
        <taxon>eudicotyledons</taxon>
        <taxon>Gunneridae</taxon>
        <taxon>Pentapetalae</taxon>
        <taxon>rosids</taxon>
        <taxon>malvids</taxon>
        <taxon>Malvales</taxon>
        <taxon>Malvaceae</taxon>
        <taxon>Malvoideae</taxon>
        <taxon>Gossypium</taxon>
    </lineage>
</organism>
<protein>
    <submittedName>
        <fullName evidence="1">Uncharacterized protein</fullName>
    </submittedName>
</protein>
<dbReference type="EMBL" id="JARKNE010000003">
    <property type="protein sequence ID" value="KAK5840751.1"/>
    <property type="molecule type" value="Genomic_DNA"/>
</dbReference>
<evidence type="ECO:0000313" key="2">
    <source>
        <dbReference type="Proteomes" id="UP001358586"/>
    </source>
</evidence>